<dbReference type="Proteomes" id="UP000807342">
    <property type="component" value="Unassembled WGS sequence"/>
</dbReference>
<reference evidence="1" key="1">
    <citation type="submission" date="2020-11" db="EMBL/GenBank/DDBJ databases">
        <authorList>
            <consortium name="DOE Joint Genome Institute"/>
            <person name="Ahrendt S."/>
            <person name="Riley R."/>
            <person name="Andreopoulos W."/>
            <person name="Labutti K."/>
            <person name="Pangilinan J."/>
            <person name="Ruiz-Duenas F.J."/>
            <person name="Barrasa J.M."/>
            <person name="Sanchez-Garcia M."/>
            <person name="Camarero S."/>
            <person name="Miyauchi S."/>
            <person name="Serrano A."/>
            <person name="Linde D."/>
            <person name="Babiker R."/>
            <person name="Drula E."/>
            <person name="Ayuso-Fernandez I."/>
            <person name="Pacheco R."/>
            <person name="Padilla G."/>
            <person name="Ferreira P."/>
            <person name="Barriuso J."/>
            <person name="Kellner H."/>
            <person name="Castanera R."/>
            <person name="Alfaro M."/>
            <person name="Ramirez L."/>
            <person name="Pisabarro A.G."/>
            <person name="Kuo A."/>
            <person name="Tritt A."/>
            <person name="Lipzen A."/>
            <person name="He G."/>
            <person name="Yan M."/>
            <person name="Ng V."/>
            <person name="Cullen D."/>
            <person name="Martin F."/>
            <person name="Rosso M.-N."/>
            <person name="Henrissat B."/>
            <person name="Hibbett D."/>
            <person name="Martinez A.T."/>
            <person name="Grigoriev I.V."/>
        </authorList>
    </citation>
    <scope>NUCLEOTIDE SEQUENCE</scope>
    <source>
        <strain evidence="1">MF-IS2</strain>
    </source>
</reference>
<proteinExistence type="predicted"/>
<dbReference type="OrthoDB" id="5598737at2759"/>
<organism evidence="1 2">
    <name type="scientific">Macrolepiota fuliginosa MF-IS2</name>
    <dbReference type="NCBI Taxonomy" id="1400762"/>
    <lineage>
        <taxon>Eukaryota</taxon>
        <taxon>Fungi</taxon>
        <taxon>Dikarya</taxon>
        <taxon>Basidiomycota</taxon>
        <taxon>Agaricomycotina</taxon>
        <taxon>Agaricomycetes</taxon>
        <taxon>Agaricomycetidae</taxon>
        <taxon>Agaricales</taxon>
        <taxon>Agaricineae</taxon>
        <taxon>Agaricaceae</taxon>
        <taxon>Macrolepiota</taxon>
    </lineage>
</organism>
<evidence type="ECO:0000313" key="2">
    <source>
        <dbReference type="Proteomes" id="UP000807342"/>
    </source>
</evidence>
<name>A0A9P5X270_9AGAR</name>
<gene>
    <name evidence="1" type="ORF">P691DRAFT_682297</name>
</gene>
<keyword evidence="2" id="KW-1185">Reference proteome</keyword>
<accession>A0A9P5X270</accession>
<comment type="caution">
    <text evidence="1">The sequence shown here is derived from an EMBL/GenBank/DDBJ whole genome shotgun (WGS) entry which is preliminary data.</text>
</comment>
<protein>
    <submittedName>
        <fullName evidence="1">Uncharacterized protein</fullName>
    </submittedName>
</protein>
<dbReference type="AlphaFoldDB" id="A0A9P5X270"/>
<feature type="non-terminal residue" evidence="1">
    <location>
        <position position="1"/>
    </location>
</feature>
<sequence>YHEFVEAVLVNAMPFYPITRDIFVTQGWDTRNSQSTGKWHHIQLDWNQSSIEPICYCATAQTNKSCVHQQFLKEYGTQIFEETSGMFIEFKMI</sequence>
<evidence type="ECO:0000313" key="1">
    <source>
        <dbReference type="EMBL" id="KAF9442076.1"/>
    </source>
</evidence>
<dbReference type="EMBL" id="MU151710">
    <property type="protein sequence ID" value="KAF9442076.1"/>
    <property type="molecule type" value="Genomic_DNA"/>
</dbReference>